<dbReference type="EMBL" id="BPVZ01000161">
    <property type="protein sequence ID" value="GKV42723.1"/>
    <property type="molecule type" value="Genomic_DNA"/>
</dbReference>
<comment type="caution">
    <text evidence="1">The sequence shown here is derived from an EMBL/GenBank/DDBJ whole genome shotgun (WGS) entry which is preliminary data.</text>
</comment>
<keyword evidence="2" id="KW-1185">Reference proteome</keyword>
<gene>
    <name evidence="1" type="ORF">SLEP1_g50101</name>
</gene>
<reference evidence="1 2" key="1">
    <citation type="journal article" date="2021" name="Commun. Biol.">
        <title>The genome of Shorea leprosula (Dipterocarpaceae) highlights the ecological relevance of drought in aseasonal tropical rainforests.</title>
        <authorList>
            <person name="Ng K.K.S."/>
            <person name="Kobayashi M.J."/>
            <person name="Fawcett J.A."/>
            <person name="Hatakeyama M."/>
            <person name="Paape T."/>
            <person name="Ng C.H."/>
            <person name="Ang C.C."/>
            <person name="Tnah L.H."/>
            <person name="Lee C.T."/>
            <person name="Nishiyama T."/>
            <person name="Sese J."/>
            <person name="O'Brien M.J."/>
            <person name="Copetti D."/>
            <person name="Mohd Noor M.I."/>
            <person name="Ong R.C."/>
            <person name="Putra M."/>
            <person name="Sireger I.Z."/>
            <person name="Indrioko S."/>
            <person name="Kosugi Y."/>
            <person name="Izuno A."/>
            <person name="Isagi Y."/>
            <person name="Lee S.L."/>
            <person name="Shimizu K.K."/>
        </authorList>
    </citation>
    <scope>NUCLEOTIDE SEQUENCE [LARGE SCALE GENOMIC DNA]</scope>
    <source>
        <strain evidence="1">214</strain>
    </source>
</reference>
<accession>A0AAV5M182</accession>
<name>A0AAV5M182_9ROSI</name>
<evidence type="ECO:0008006" key="3">
    <source>
        <dbReference type="Google" id="ProtNLM"/>
    </source>
</evidence>
<protein>
    <recommendedName>
        <fullName evidence="3">Retrotransposon gag domain-containing protein</fullName>
    </recommendedName>
</protein>
<sequence length="225" mass="25670">MNYYHGNGTRSNVRGEPATKCSEAMEGMWVQRGIELFEEDPEYQGKLKQFQKWHPTTFRGTQDTKDVNEWIQNLEQIFKVMRCKGHHKVLLATFMLRGEVRSWWKRKEQELNELRQEDMTVDQYKASRTWHLCCCSEKGLRTALGTSFGGVETNRRQGENATSSAAHAGCSDGAADVAAVAQRIKISRGMRQIEVGNAITGDGGNWERPLFVVKLIFLIITDVIR</sequence>
<evidence type="ECO:0000313" key="2">
    <source>
        <dbReference type="Proteomes" id="UP001054252"/>
    </source>
</evidence>
<organism evidence="1 2">
    <name type="scientific">Rubroshorea leprosula</name>
    <dbReference type="NCBI Taxonomy" id="152421"/>
    <lineage>
        <taxon>Eukaryota</taxon>
        <taxon>Viridiplantae</taxon>
        <taxon>Streptophyta</taxon>
        <taxon>Embryophyta</taxon>
        <taxon>Tracheophyta</taxon>
        <taxon>Spermatophyta</taxon>
        <taxon>Magnoliopsida</taxon>
        <taxon>eudicotyledons</taxon>
        <taxon>Gunneridae</taxon>
        <taxon>Pentapetalae</taxon>
        <taxon>rosids</taxon>
        <taxon>malvids</taxon>
        <taxon>Malvales</taxon>
        <taxon>Dipterocarpaceae</taxon>
        <taxon>Rubroshorea</taxon>
    </lineage>
</organism>
<proteinExistence type="predicted"/>
<dbReference type="AlphaFoldDB" id="A0AAV5M182"/>
<dbReference type="Proteomes" id="UP001054252">
    <property type="component" value="Unassembled WGS sequence"/>
</dbReference>
<evidence type="ECO:0000313" key="1">
    <source>
        <dbReference type="EMBL" id="GKV42723.1"/>
    </source>
</evidence>